<dbReference type="AlphaFoldDB" id="A0A6G9YJH4"/>
<sequence>MDDALYRKTRETLHAVAELVIAGPQHREFGTIRLGVVEGGFGGVTLPVSVRGAELVWDGGRAPLSGSYRELAALAGVQAGPPEGVYQDTTEMDLDAEVKVDAESVAVLEDWFRIGDAALRRLLPEATPVLWPEHFDLAVTADEVNYGVSPGDSAHPRPYAYVGPWTPRTGAFWNASFGALRPRDELGTVADLLAFFEEGRVRAQAPD</sequence>
<proteinExistence type="predicted"/>
<dbReference type="RefSeq" id="WP_167475887.1">
    <property type="nucleotide sequence ID" value="NZ_CP046172.1"/>
</dbReference>
<organism evidence="1 2">
    <name type="scientific">Nocardia arthritidis</name>
    <dbReference type="NCBI Taxonomy" id="228602"/>
    <lineage>
        <taxon>Bacteria</taxon>
        <taxon>Bacillati</taxon>
        <taxon>Actinomycetota</taxon>
        <taxon>Actinomycetes</taxon>
        <taxon>Mycobacteriales</taxon>
        <taxon>Nocardiaceae</taxon>
        <taxon>Nocardia</taxon>
    </lineage>
</organism>
<evidence type="ECO:0000313" key="2">
    <source>
        <dbReference type="Proteomes" id="UP000503540"/>
    </source>
</evidence>
<dbReference type="KEGG" id="nah:F5544_27420"/>
<gene>
    <name evidence="1" type="ORF">F5544_27420</name>
</gene>
<dbReference type="Proteomes" id="UP000503540">
    <property type="component" value="Chromosome"/>
</dbReference>
<reference evidence="1 2" key="1">
    <citation type="journal article" date="2019" name="ACS Chem. Biol.">
        <title>Identification and Mobilization of a Cryptic Antibiotic Biosynthesis Gene Locus from a Human-Pathogenic Nocardia Isolate.</title>
        <authorList>
            <person name="Herisse M."/>
            <person name="Ishida K."/>
            <person name="Porter J.L."/>
            <person name="Howden B."/>
            <person name="Hertweck C."/>
            <person name="Stinear T.P."/>
            <person name="Pidot S.J."/>
        </authorList>
    </citation>
    <scope>NUCLEOTIDE SEQUENCE [LARGE SCALE GENOMIC DNA]</scope>
    <source>
        <strain evidence="1 2">AUSMDU00012717</strain>
    </source>
</reference>
<accession>A0A6G9YJH4</accession>
<keyword evidence="2" id="KW-1185">Reference proteome</keyword>
<protein>
    <submittedName>
        <fullName evidence="1">Uncharacterized protein</fullName>
    </submittedName>
</protein>
<name>A0A6G9YJH4_9NOCA</name>
<dbReference type="EMBL" id="CP046172">
    <property type="protein sequence ID" value="QIS13338.1"/>
    <property type="molecule type" value="Genomic_DNA"/>
</dbReference>
<evidence type="ECO:0000313" key="1">
    <source>
        <dbReference type="EMBL" id="QIS13338.1"/>
    </source>
</evidence>